<comment type="caution">
    <text evidence="1">The sequence shown here is derived from an EMBL/GenBank/DDBJ whole genome shotgun (WGS) entry which is preliminary data.</text>
</comment>
<sequence>MKSRLISKRVLASPEGTAMAGVEFPPPGMIHTSSGKGYAVVGDGRLDSNLSIRAVAAIVIKISLMLWQDGVTQFSDYHVTVTSHELIQLDIHDHERELQTSNYLALQHQEPYA</sequence>
<gene>
    <name evidence="1" type="ORF">AVEN_145290_1</name>
</gene>
<evidence type="ECO:0000313" key="1">
    <source>
        <dbReference type="EMBL" id="GBM58997.1"/>
    </source>
</evidence>
<proteinExistence type="predicted"/>
<name>A0A4Y2H0M6_ARAVE</name>
<accession>A0A4Y2H0M6</accession>
<evidence type="ECO:0000313" key="2">
    <source>
        <dbReference type="Proteomes" id="UP000499080"/>
    </source>
</evidence>
<reference evidence="1 2" key="1">
    <citation type="journal article" date="2019" name="Sci. Rep.">
        <title>Orb-weaving spider Araneus ventricosus genome elucidates the spidroin gene catalogue.</title>
        <authorList>
            <person name="Kono N."/>
            <person name="Nakamura H."/>
            <person name="Ohtoshi R."/>
            <person name="Moran D.A.P."/>
            <person name="Shinohara A."/>
            <person name="Yoshida Y."/>
            <person name="Fujiwara M."/>
            <person name="Mori M."/>
            <person name="Tomita M."/>
            <person name="Arakawa K."/>
        </authorList>
    </citation>
    <scope>NUCLEOTIDE SEQUENCE [LARGE SCALE GENOMIC DNA]</scope>
</reference>
<dbReference type="Proteomes" id="UP000499080">
    <property type="component" value="Unassembled WGS sequence"/>
</dbReference>
<organism evidence="1 2">
    <name type="scientific">Araneus ventricosus</name>
    <name type="common">Orbweaver spider</name>
    <name type="synonym">Epeira ventricosa</name>
    <dbReference type="NCBI Taxonomy" id="182803"/>
    <lineage>
        <taxon>Eukaryota</taxon>
        <taxon>Metazoa</taxon>
        <taxon>Ecdysozoa</taxon>
        <taxon>Arthropoda</taxon>
        <taxon>Chelicerata</taxon>
        <taxon>Arachnida</taxon>
        <taxon>Araneae</taxon>
        <taxon>Araneomorphae</taxon>
        <taxon>Entelegynae</taxon>
        <taxon>Araneoidea</taxon>
        <taxon>Araneidae</taxon>
        <taxon>Araneus</taxon>
    </lineage>
</organism>
<protein>
    <submittedName>
        <fullName evidence="1">Uncharacterized protein</fullName>
    </submittedName>
</protein>
<dbReference type="AlphaFoldDB" id="A0A4Y2H0M6"/>
<dbReference type="EMBL" id="BGPR01001661">
    <property type="protein sequence ID" value="GBM58997.1"/>
    <property type="molecule type" value="Genomic_DNA"/>
</dbReference>
<keyword evidence="2" id="KW-1185">Reference proteome</keyword>